<dbReference type="Gene3D" id="3.30.70.330">
    <property type="match status" value="2"/>
</dbReference>
<organism evidence="4 5">
    <name type="scientific">Trichoplax adhaerens</name>
    <name type="common">Trichoplax reptans</name>
    <dbReference type="NCBI Taxonomy" id="10228"/>
    <lineage>
        <taxon>Eukaryota</taxon>
        <taxon>Metazoa</taxon>
        <taxon>Placozoa</taxon>
        <taxon>Uniplacotomia</taxon>
        <taxon>Trichoplacea</taxon>
        <taxon>Trichoplacidae</taxon>
        <taxon>Trichoplax</taxon>
    </lineage>
</organism>
<evidence type="ECO:0000256" key="1">
    <source>
        <dbReference type="ARBA" id="ARBA00022884"/>
    </source>
</evidence>
<dbReference type="RefSeq" id="XP_002115715.1">
    <property type="nucleotide sequence ID" value="XM_002115679.1"/>
</dbReference>
<dbReference type="Pfam" id="PF00076">
    <property type="entry name" value="RRM_1"/>
    <property type="match status" value="2"/>
</dbReference>
<evidence type="ECO:0000256" key="2">
    <source>
        <dbReference type="PROSITE-ProRule" id="PRU00176"/>
    </source>
</evidence>
<evidence type="ECO:0000259" key="3">
    <source>
        <dbReference type="PROSITE" id="PS50102"/>
    </source>
</evidence>
<dbReference type="AlphaFoldDB" id="B3S661"/>
<evidence type="ECO:0000313" key="4">
    <source>
        <dbReference type="EMBL" id="EDV21567.1"/>
    </source>
</evidence>
<dbReference type="KEGG" id="tad:TRIADDRAFT_59687"/>
<dbReference type="STRING" id="10228.B3S661"/>
<dbReference type="GO" id="GO:0003723">
    <property type="term" value="F:RNA binding"/>
    <property type="evidence" value="ECO:0007669"/>
    <property type="project" value="UniProtKB-UniRule"/>
</dbReference>
<feature type="domain" description="RRM" evidence="3">
    <location>
        <begin position="209"/>
        <end position="289"/>
    </location>
</feature>
<dbReference type="CTD" id="6756928"/>
<dbReference type="GeneID" id="6756928"/>
<keyword evidence="1 2" id="KW-0694">RNA-binding</keyword>
<dbReference type="CDD" id="cd12571">
    <property type="entry name" value="RRM6_RBM19"/>
    <property type="match status" value="1"/>
</dbReference>
<dbReference type="OrthoDB" id="439639at2759"/>
<name>B3S661_TRIAD</name>
<dbReference type="PhylomeDB" id="B3S661"/>
<dbReference type="Proteomes" id="UP000009022">
    <property type="component" value="Unassembled WGS sequence"/>
</dbReference>
<sequence>MAVRLALGETKLVADTRSFLMSHAVNLESLTKPCKERSKTVIIVKNLPFGTKKNELCELFSEYGSIERVIIPPSGITALVEYTKDIEARNGFRKLAYSKFVKCINHCIYLFVDEDGKVDAKTQNLQRTIFIRNLNFQTDECRLRKVYHLYFRLGSGLLAQLTNKFFQEFRKFSEPNIETEKMPNGQSRIYSQTSTIKKNMSVSNKPNTTKILVKNLPFEATKSEVKQIFSVFGEIKCIRIPRKYGQRKQHRGFTFIEFITKADAKRAFTALQDSTHLYGRRLILQWAEEDQDITAIRQKTATKFFTGRASKKVKLDYGE</sequence>
<dbReference type="InterPro" id="IPR034421">
    <property type="entry name" value="RBM19_RRM6"/>
</dbReference>
<dbReference type="SMART" id="SM00360">
    <property type="entry name" value="RRM"/>
    <property type="match status" value="2"/>
</dbReference>
<dbReference type="PANTHER" id="PTHR10352">
    <property type="entry name" value="EUKARYOTIC TRANSLATION INITIATION FACTOR 3 SUBUNIT G"/>
    <property type="match status" value="1"/>
</dbReference>
<dbReference type="SUPFAM" id="SSF54928">
    <property type="entry name" value="RNA-binding domain, RBD"/>
    <property type="match status" value="2"/>
</dbReference>
<dbReference type="HOGENOM" id="CLU_008479_2_0_1"/>
<dbReference type="EMBL" id="DS985252">
    <property type="protein sequence ID" value="EDV21567.1"/>
    <property type="molecule type" value="Genomic_DNA"/>
</dbReference>
<gene>
    <name evidence="4" type="ORF">TRIADDRAFT_59687</name>
</gene>
<accession>B3S661</accession>
<dbReference type="PROSITE" id="PS50102">
    <property type="entry name" value="RRM"/>
    <property type="match status" value="2"/>
</dbReference>
<evidence type="ECO:0000313" key="5">
    <source>
        <dbReference type="Proteomes" id="UP000009022"/>
    </source>
</evidence>
<protein>
    <recommendedName>
        <fullName evidence="3">RRM domain-containing protein</fullName>
    </recommendedName>
</protein>
<dbReference type="eggNOG" id="KOG0110">
    <property type="taxonomic scope" value="Eukaryota"/>
</dbReference>
<dbReference type="InterPro" id="IPR035979">
    <property type="entry name" value="RBD_domain_sf"/>
</dbReference>
<dbReference type="InterPro" id="IPR012677">
    <property type="entry name" value="Nucleotide-bd_a/b_plait_sf"/>
</dbReference>
<feature type="domain" description="RRM" evidence="3">
    <location>
        <begin position="40"/>
        <end position="95"/>
    </location>
</feature>
<dbReference type="InParanoid" id="B3S661"/>
<proteinExistence type="predicted"/>
<reference evidence="4 5" key="1">
    <citation type="journal article" date="2008" name="Nature">
        <title>The Trichoplax genome and the nature of placozoans.</title>
        <authorList>
            <person name="Srivastava M."/>
            <person name="Begovic E."/>
            <person name="Chapman J."/>
            <person name="Putnam N.H."/>
            <person name="Hellsten U."/>
            <person name="Kawashima T."/>
            <person name="Kuo A."/>
            <person name="Mitros T."/>
            <person name="Salamov A."/>
            <person name="Carpenter M.L."/>
            <person name="Signorovitch A.Y."/>
            <person name="Moreno M.A."/>
            <person name="Kamm K."/>
            <person name="Grimwood J."/>
            <person name="Schmutz J."/>
            <person name="Shapiro H."/>
            <person name="Grigoriev I.V."/>
            <person name="Buss L.W."/>
            <person name="Schierwater B."/>
            <person name="Dellaporta S.L."/>
            <person name="Rokhsar D.S."/>
        </authorList>
    </citation>
    <scope>NUCLEOTIDE SEQUENCE [LARGE SCALE GENOMIC DNA]</scope>
    <source>
        <strain evidence="4 5">Grell-BS-1999</strain>
    </source>
</reference>
<keyword evidence="5" id="KW-1185">Reference proteome</keyword>
<dbReference type="InterPro" id="IPR000504">
    <property type="entry name" value="RRM_dom"/>
</dbReference>